<protein>
    <recommendedName>
        <fullName evidence="3">T9SS type A sorting domain-containing protein</fullName>
    </recommendedName>
</protein>
<dbReference type="AlphaFoldDB" id="A0A5B6TDD0"/>
<keyword evidence="2" id="KW-1185">Reference proteome</keyword>
<evidence type="ECO:0000313" key="1">
    <source>
        <dbReference type="EMBL" id="KAA3437113.1"/>
    </source>
</evidence>
<comment type="caution">
    <text evidence="1">The sequence shown here is derived from an EMBL/GenBank/DDBJ whole genome shotgun (WGS) entry which is preliminary data.</text>
</comment>
<dbReference type="OrthoDB" id="1521716at2"/>
<dbReference type="Pfam" id="PF13573">
    <property type="entry name" value="SprB"/>
    <property type="match status" value="1"/>
</dbReference>
<dbReference type="RefSeq" id="WP_149093053.1">
    <property type="nucleotide sequence ID" value="NZ_VKKY01000003.1"/>
</dbReference>
<name>A0A5B6TDD0_9BACT</name>
<reference evidence="1 2" key="1">
    <citation type="submission" date="2019-07" db="EMBL/GenBank/DDBJ databases">
        <title>Rufibacter sp. nov., isolated from lake sediment.</title>
        <authorList>
            <person name="Qu J.-H."/>
        </authorList>
    </citation>
    <scope>NUCLEOTIDE SEQUENCE [LARGE SCALE GENOMIC DNA]</scope>
    <source>
        <strain evidence="1 2">NBS58-1</strain>
    </source>
</reference>
<dbReference type="Proteomes" id="UP000324133">
    <property type="component" value="Unassembled WGS sequence"/>
</dbReference>
<proteinExistence type="predicted"/>
<sequence>MKNLFFSVPLVSAAAEDGGAKSSISPLRFWRVAFLFAVLLLMAGTSFAQVQLPSASRCTSKDLELVRARLLVDECQSCEPGELITAPLELSIYNKTSSLRRAFSFWGNLVIKNSSGQVTYNAEVTGCDGPIAKNDTSSLPFDVVLVREIVNSPASNSGLTGTEITYECGSTIELTNLFLAWTDASPNSTCATVNSALIAPKCGTLPAIAVATGLTASSVATNVTCFGDADGAVNATVAGGTPPYTFSWEATGGGMIPAGQGDNEDLTGLVPGTYTLTVTDAAGCESTTSETITQPDEVIRPAVTVVEPSLCGPSTGTVTVTAPVGSQYEYSKNGGATWQPSPIFPGLAAGAGFSITVRRVGTTCVSEATDCDNYDEAVTAAPAIRSAAAPSTSNLALTKKAVAREAVARDTKLAAYPIPFSDRATVQFKSTRGEDYAINLYDLKGNLVRQLKAGRAKANEVIRVEVDGRGMAEGMYLARKVSKAGVSSVKLLKRE</sequence>
<dbReference type="EMBL" id="VKKY01000003">
    <property type="protein sequence ID" value="KAA3437113.1"/>
    <property type="molecule type" value="Genomic_DNA"/>
</dbReference>
<evidence type="ECO:0000313" key="2">
    <source>
        <dbReference type="Proteomes" id="UP000324133"/>
    </source>
</evidence>
<evidence type="ECO:0008006" key="3">
    <source>
        <dbReference type="Google" id="ProtNLM"/>
    </source>
</evidence>
<organism evidence="1 2">
    <name type="scientific">Rufibacter hautae</name>
    <dbReference type="NCBI Taxonomy" id="2595005"/>
    <lineage>
        <taxon>Bacteria</taxon>
        <taxon>Pseudomonadati</taxon>
        <taxon>Bacteroidota</taxon>
        <taxon>Cytophagia</taxon>
        <taxon>Cytophagales</taxon>
        <taxon>Hymenobacteraceae</taxon>
        <taxon>Rufibacter</taxon>
    </lineage>
</organism>
<gene>
    <name evidence="1" type="ORF">FOA19_22370</name>
</gene>
<dbReference type="Gene3D" id="2.60.40.740">
    <property type="match status" value="1"/>
</dbReference>
<dbReference type="InterPro" id="IPR025667">
    <property type="entry name" value="SprB_repeat"/>
</dbReference>
<accession>A0A5B6TDD0</accession>